<dbReference type="STRING" id="262209.AWH69_09115"/>
<keyword evidence="1" id="KW-0812">Transmembrane</keyword>
<reference evidence="2 3" key="1">
    <citation type="submission" date="2016-01" db="EMBL/GenBank/DDBJ databases">
        <title>Janibacter melonis strain CD11_4 genome sequencing and assembly.</title>
        <authorList>
            <person name="Nair G.R."/>
            <person name="Kaur G."/>
            <person name="Chander A.M."/>
            <person name="Mayilraj S."/>
        </authorList>
    </citation>
    <scope>NUCLEOTIDE SEQUENCE [LARGE SCALE GENOMIC DNA]</scope>
    <source>
        <strain evidence="2 3">CD11-4</strain>
    </source>
</reference>
<sequence length="156" mass="18206">MTQTGSPGRPPFARRLWRTWWQMTRWMLGLFVVVALGMMVFMGDWRHHALGLTDRREVTVTHVTANTDRCAKNDVGDRVDVRWTDDDGRTRTGWWVACRGDGRVETGDRRELWVAPGRRGYDYSTWSLWTQLPKAAVLASSILTAVVMWNERRLRR</sequence>
<dbReference type="RefSeq" id="WP_068274447.1">
    <property type="nucleotide sequence ID" value="NZ_LQZG01000003.1"/>
</dbReference>
<keyword evidence="3" id="KW-1185">Reference proteome</keyword>
<dbReference type="EMBL" id="LQZG01000003">
    <property type="protein sequence ID" value="OAB86621.1"/>
    <property type="molecule type" value="Genomic_DNA"/>
</dbReference>
<dbReference type="Proteomes" id="UP000076976">
    <property type="component" value="Unassembled WGS sequence"/>
</dbReference>
<organism evidence="2 3">
    <name type="scientific">Janibacter melonis</name>
    <dbReference type="NCBI Taxonomy" id="262209"/>
    <lineage>
        <taxon>Bacteria</taxon>
        <taxon>Bacillati</taxon>
        <taxon>Actinomycetota</taxon>
        <taxon>Actinomycetes</taxon>
        <taxon>Micrococcales</taxon>
        <taxon>Intrasporangiaceae</taxon>
        <taxon>Janibacter</taxon>
    </lineage>
</organism>
<dbReference type="AlphaFoldDB" id="A0A176QA64"/>
<feature type="transmembrane region" description="Helical" evidence="1">
    <location>
        <begin position="23"/>
        <end position="42"/>
    </location>
</feature>
<keyword evidence="1" id="KW-1133">Transmembrane helix</keyword>
<evidence type="ECO:0000313" key="2">
    <source>
        <dbReference type="EMBL" id="OAB86621.1"/>
    </source>
</evidence>
<accession>A0A176QA64</accession>
<evidence type="ECO:0008006" key="4">
    <source>
        <dbReference type="Google" id="ProtNLM"/>
    </source>
</evidence>
<protein>
    <recommendedName>
        <fullName evidence="4">DUF3592 domain-containing protein</fullName>
    </recommendedName>
</protein>
<comment type="caution">
    <text evidence="2">The sequence shown here is derived from an EMBL/GenBank/DDBJ whole genome shotgun (WGS) entry which is preliminary data.</text>
</comment>
<evidence type="ECO:0000256" key="1">
    <source>
        <dbReference type="SAM" id="Phobius"/>
    </source>
</evidence>
<keyword evidence="1" id="KW-0472">Membrane</keyword>
<name>A0A176QA64_9MICO</name>
<evidence type="ECO:0000313" key="3">
    <source>
        <dbReference type="Proteomes" id="UP000076976"/>
    </source>
</evidence>
<proteinExistence type="predicted"/>
<feature type="transmembrane region" description="Helical" evidence="1">
    <location>
        <begin position="132"/>
        <end position="150"/>
    </location>
</feature>
<gene>
    <name evidence="2" type="ORF">AWH69_09115</name>
</gene>